<dbReference type="AlphaFoldDB" id="A0AAU8A674"/>
<proteinExistence type="predicted"/>
<dbReference type="Pfam" id="PF01547">
    <property type="entry name" value="SBP_bac_1"/>
    <property type="match status" value="1"/>
</dbReference>
<dbReference type="EMBL" id="CP117826">
    <property type="protein sequence ID" value="XCC61571.1"/>
    <property type="molecule type" value="Genomic_DNA"/>
</dbReference>
<organism evidence="1">
    <name type="scientific">Christensenella massiliensis</name>
    <dbReference type="NCBI Taxonomy" id="1805714"/>
    <lineage>
        <taxon>Bacteria</taxon>
        <taxon>Bacillati</taxon>
        <taxon>Bacillota</taxon>
        <taxon>Clostridia</taxon>
        <taxon>Christensenellales</taxon>
        <taxon>Christensenellaceae</taxon>
        <taxon>Christensenella</taxon>
    </lineage>
</organism>
<dbReference type="SUPFAM" id="SSF53850">
    <property type="entry name" value="Periplasmic binding protein-like II"/>
    <property type="match status" value="1"/>
</dbReference>
<protein>
    <submittedName>
        <fullName evidence="1">Extracellular solute-binding protein</fullName>
    </submittedName>
</protein>
<dbReference type="InterPro" id="IPR006059">
    <property type="entry name" value="SBP"/>
</dbReference>
<dbReference type="Gene3D" id="3.40.190.10">
    <property type="entry name" value="Periplasmic binding protein-like II"/>
    <property type="match status" value="2"/>
</dbReference>
<gene>
    <name evidence="1" type="ORF">PUP29_08520</name>
</gene>
<sequence length="200" mass="22057">MKQPPKAWKALIDAGYYHEGSMSFSYTQSAEEFKKGATAMMWDGSWTAATLDAEGDTSIGTFLTPNISGSKTYCATPVYWGVSNESQNKEAAFRFVDYVLGGNEDIYRYYLEADGLVSVTKVPVTYEQGPVMEEFISNYEGCTLIPEFFKVVGDDGLPVGMENFALKSMQSIFTGADVDTELAKWDEELARLLANAETNG</sequence>
<reference evidence="1" key="1">
    <citation type="submission" date="2023-02" db="EMBL/GenBank/DDBJ databases">
        <title>Gut commensal Christensenella minuta modulates host metabolism via a new class of secondary bile acids.</title>
        <authorList>
            <person name="Liu C."/>
        </authorList>
    </citation>
    <scope>NUCLEOTIDE SEQUENCE</scope>
    <source>
        <strain evidence="1">CA70</strain>
    </source>
</reference>
<accession>A0AAU8A674</accession>
<dbReference type="RefSeq" id="WP_353422986.1">
    <property type="nucleotide sequence ID" value="NZ_CP117826.1"/>
</dbReference>
<name>A0AAU8A674_9FIRM</name>
<evidence type="ECO:0000313" key="1">
    <source>
        <dbReference type="EMBL" id="XCC61571.1"/>
    </source>
</evidence>